<gene>
    <name evidence="1" type="ORF">A6E74_01100</name>
</gene>
<evidence type="ECO:0000313" key="1">
    <source>
        <dbReference type="EMBL" id="OAQ57002.1"/>
    </source>
</evidence>
<dbReference type="RefSeq" id="WP_067480811.1">
    <property type="nucleotide sequence ID" value="NZ_CP023074.1"/>
</dbReference>
<organism evidence="1 2">
    <name type="scientific">Enterococcus thailandicus</name>
    <dbReference type="NCBI Taxonomy" id="417368"/>
    <lineage>
        <taxon>Bacteria</taxon>
        <taxon>Bacillati</taxon>
        <taxon>Bacillota</taxon>
        <taxon>Bacilli</taxon>
        <taxon>Lactobacillales</taxon>
        <taxon>Enterococcaceae</taxon>
        <taxon>Enterococcus</taxon>
    </lineage>
</organism>
<protein>
    <submittedName>
        <fullName evidence="1">Uncharacterized protein</fullName>
    </submittedName>
</protein>
<comment type="caution">
    <text evidence="1">The sequence shown here is derived from an EMBL/GenBank/DDBJ whole genome shotgun (WGS) entry which is preliminary data.</text>
</comment>
<proteinExistence type="predicted"/>
<dbReference type="GeneID" id="77487636"/>
<dbReference type="KEGG" id="eth:CK496_08275"/>
<dbReference type="Proteomes" id="UP000078516">
    <property type="component" value="Unassembled WGS sequence"/>
</dbReference>
<name>A0A179EV22_ENTTH</name>
<accession>A0A179EV22</accession>
<dbReference type="AlphaFoldDB" id="A0A179EV22"/>
<evidence type="ECO:0000313" key="2">
    <source>
        <dbReference type="Proteomes" id="UP000078516"/>
    </source>
</evidence>
<dbReference type="EMBL" id="LWMN01000001">
    <property type="protein sequence ID" value="OAQ57002.1"/>
    <property type="molecule type" value="Genomic_DNA"/>
</dbReference>
<reference evidence="1 2" key="1">
    <citation type="submission" date="2016-04" db="EMBL/GenBank/DDBJ databases">
        <title>Draft genome of an Enterococcus thailandicus strain isolated from bovine feces.</title>
        <authorList>
            <person name="Beukers A.G."/>
            <person name="Zaheer R."/>
            <person name="Goji N."/>
            <person name="Cook S.R."/>
            <person name="Amoako K."/>
            <person name="Chaves A.V."/>
            <person name="Ward M.P."/>
            <person name="Mcallister T.A."/>
        </authorList>
    </citation>
    <scope>NUCLEOTIDE SEQUENCE [LARGE SCALE GENOMIC DNA]</scope>
    <source>
        <strain evidence="1 2">F0711D 46</strain>
    </source>
</reference>
<sequence>MFRKIDQILKKSPFYRMIAVVSLVAIGESFLNLFNHRFLFSNMQTTYTFLFLYGAMLLLSKLSLPKWLLFILVYLIFFTIASVEMFLDHSYIDYTSFIVVGGVTLLVATIVTIGAVEIKRRGYR</sequence>
<keyword evidence="2" id="KW-1185">Reference proteome</keyword>